<name>A0ABY8PX23_9ACTN</name>
<evidence type="ECO:0000313" key="1">
    <source>
        <dbReference type="EMBL" id="WGT47070.1"/>
    </source>
</evidence>
<organism evidence="1 2">
    <name type="scientific">Tessaracoccus lacteus</name>
    <dbReference type="NCBI Taxonomy" id="3041766"/>
    <lineage>
        <taxon>Bacteria</taxon>
        <taxon>Bacillati</taxon>
        <taxon>Actinomycetota</taxon>
        <taxon>Actinomycetes</taxon>
        <taxon>Propionibacteriales</taxon>
        <taxon>Propionibacteriaceae</taxon>
        <taxon>Tessaracoccus</taxon>
    </lineage>
</organism>
<dbReference type="EMBL" id="CP123967">
    <property type="protein sequence ID" value="WGT47070.1"/>
    <property type="molecule type" value="Genomic_DNA"/>
</dbReference>
<accession>A0ABY8PX23</accession>
<protein>
    <submittedName>
        <fullName evidence="1">Winged helix DNA-binding domain-containing protein</fullName>
    </submittedName>
</protein>
<evidence type="ECO:0000313" key="2">
    <source>
        <dbReference type="Proteomes" id="UP001244136"/>
    </source>
</evidence>
<dbReference type="InterPro" id="IPR009351">
    <property type="entry name" value="AlkZ-like"/>
</dbReference>
<dbReference type="RefSeq" id="WP_281144810.1">
    <property type="nucleotide sequence ID" value="NZ_CP123967.1"/>
</dbReference>
<dbReference type="Pfam" id="PF06224">
    <property type="entry name" value="AlkZ-like"/>
    <property type="match status" value="1"/>
</dbReference>
<dbReference type="PANTHER" id="PTHR38479:SF2">
    <property type="entry name" value="WINGED HELIX DNA-BINDING DOMAIN-CONTAINING PROTEIN"/>
    <property type="match status" value="1"/>
</dbReference>
<keyword evidence="1" id="KW-0238">DNA-binding</keyword>
<gene>
    <name evidence="1" type="ORF">QH948_13295</name>
</gene>
<dbReference type="GO" id="GO:0003677">
    <property type="term" value="F:DNA binding"/>
    <property type="evidence" value="ECO:0007669"/>
    <property type="project" value="UniProtKB-KW"/>
</dbReference>
<dbReference type="PANTHER" id="PTHR38479">
    <property type="entry name" value="LMO0824 PROTEIN"/>
    <property type="match status" value="1"/>
</dbReference>
<proteinExistence type="predicted"/>
<reference evidence="1 2" key="1">
    <citation type="journal article" date="2008" name="Int. J. Syst. Evol. Microbiol.">
        <title>Tessaracoccus flavescens sp. nov., isolated from marine sediment.</title>
        <authorList>
            <person name="Lee D.W."/>
            <person name="Lee S.D."/>
        </authorList>
    </citation>
    <scope>NUCLEOTIDE SEQUENCE [LARGE SCALE GENOMIC DNA]</scope>
    <source>
        <strain evidence="1 2">T21</strain>
    </source>
</reference>
<sequence length="394" mass="43398">MEPVRHVSDDERRHRLGIRHALAHLHRVRTVREAADSVVALHATDPDGLNISAWTRMLDPLPDDMELALARTTLIRQQSMRRTVFAMDPELLPTVTASVGPRMATAARKELTKGVVKAGFDQAEAWIETALAGLVDAVSVRALTANDIRRGVPETVGSYRQGIGRSWESTVHLTPKVIRLAELEGLVVRLTVPCGPAEGRLCWLSADLFRPDRPRPDARQAWADLARRWLRAFGPGTVEDFAWWSGGTKAAVRQGFKDVGAVPVTLDAPAPSDPRPTGWLLPDDVAPIDTPGWWVSLLPVLDPTVMGWKERGFLLGDHAPLLFDSVGNAGTTAVVNGRVVGVWVQDERRRVRIRFLESVDAWAQRALRKEAERLTAHLGGTRAFPVYPSPAMQG</sequence>
<dbReference type="Proteomes" id="UP001244136">
    <property type="component" value="Chromosome"/>
</dbReference>
<keyword evidence="2" id="KW-1185">Reference proteome</keyword>